<keyword evidence="3" id="KW-0677">Repeat</keyword>
<dbReference type="Gene3D" id="1.25.40.10">
    <property type="entry name" value="Tetratricopeptide repeat domain"/>
    <property type="match status" value="2"/>
</dbReference>
<dbReference type="PANTHER" id="PTHR46630">
    <property type="entry name" value="TETRATRICOPEPTIDE REPEAT PROTEIN 29"/>
    <property type="match status" value="1"/>
</dbReference>
<dbReference type="Pfam" id="PF13424">
    <property type="entry name" value="TPR_12"/>
    <property type="match status" value="1"/>
</dbReference>
<dbReference type="InterPro" id="IPR019734">
    <property type="entry name" value="TPR_rpt"/>
</dbReference>
<dbReference type="InterPro" id="IPR011990">
    <property type="entry name" value="TPR-like_helical_dom_sf"/>
</dbReference>
<dbReference type="InterPro" id="IPR051476">
    <property type="entry name" value="Bac_ResReg_Asp_Phosphatase"/>
</dbReference>
<reference evidence="6" key="1">
    <citation type="submission" date="2022-01" db="EMBL/GenBank/DDBJ databases">
        <title>Nocardioidaceae gen. sp. A5X3R13.</title>
        <authorList>
            <person name="Lopez Marin M.A."/>
            <person name="Uhlik O."/>
        </authorList>
    </citation>
    <scope>NUCLEOTIDE SEQUENCE</scope>
    <source>
        <strain evidence="6">A5X3R13</strain>
    </source>
</reference>
<keyword evidence="2" id="KW-0963">Cytoplasm</keyword>
<proteinExistence type="inferred from homology"/>
<sequence length="366" mass="39022">MHDLSHAYAAELAAAKPDESADALGRLRSWYLHSVRNAIGTRATSWIAYAVADPARGTSPARFDSPERATDWLLAHRRCLRSLLVDAAQSGDNDAVARLTPSLARFLKQIGATREAVELLTLAAECARLEGDRLVEAVCRHQLGHFLSHLGDEGAALSAYEEARALFAQLEHADGVLGSEIAIGATYATLGRVDEAIETLTEATREDRGANKRVLATGLNNLATGYLESGRIQEAKDAALRAVAAASDDEDNLKEDLAACYITLGEAQSADSRWSEAIETLGEAVRLCTAYGNLALQVVTLQLRGAAARELGDIDAARTDWTTALDLLDELGQDSVPVVLTPASGQRDDLRRLLAGLDAPAGDALT</sequence>
<dbReference type="SMART" id="SM00028">
    <property type="entry name" value="TPR"/>
    <property type="match status" value="5"/>
</dbReference>
<dbReference type="KEGG" id="sgrg:L0C25_18545"/>
<evidence type="ECO:0000256" key="4">
    <source>
        <dbReference type="ARBA" id="ARBA00022803"/>
    </source>
</evidence>
<dbReference type="GO" id="GO:0005737">
    <property type="term" value="C:cytoplasm"/>
    <property type="evidence" value="ECO:0007669"/>
    <property type="project" value="UniProtKB-SubCell"/>
</dbReference>
<dbReference type="PANTHER" id="PTHR46630:SF1">
    <property type="entry name" value="TETRATRICOPEPTIDE REPEAT PROTEIN 29"/>
    <property type="match status" value="1"/>
</dbReference>
<accession>A0AA46YJN0</accession>
<dbReference type="Pfam" id="PF13181">
    <property type="entry name" value="TPR_8"/>
    <property type="match status" value="1"/>
</dbReference>
<evidence type="ECO:0000256" key="3">
    <source>
        <dbReference type="ARBA" id="ARBA00022737"/>
    </source>
</evidence>
<evidence type="ECO:0000256" key="1">
    <source>
        <dbReference type="ARBA" id="ARBA00004496"/>
    </source>
</evidence>
<organism evidence="6 7">
    <name type="scientific">Solicola gregarius</name>
    <dbReference type="NCBI Taxonomy" id="2908642"/>
    <lineage>
        <taxon>Bacteria</taxon>
        <taxon>Bacillati</taxon>
        <taxon>Actinomycetota</taxon>
        <taxon>Actinomycetes</taxon>
        <taxon>Propionibacteriales</taxon>
        <taxon>Nocardioidaceae</taxon>
        <taxon>Solicola</taxon>
    </lineage>
</organism>
<evidence type="ECO:0000256" key="5">
    <source>
        <dbReference type="ARBA" id="ARBA00038253"/>
    </source>
</evidence>
<dbReference type="EMBL" id="CP094970">
    <property type="protein sequence ID" value="UYM04512.1"/>
    <property type="molecule type" value="Genomic_DNA"/>
</dbReference>
<dbReference type="SUPFAM" id="SSF48452">
    <property type="entry name" value="TPR-like"/>
    <property type="match status" value="1"/>
</dbReference>
<keyword evidence="7" id="KW-1185">Reference proteome</keyword>
<dbReference type="AlphaFoldDB" id="A0AA46YJN0"/>
<evidence type="ECO:0000256" key="2">
    <source>
        <dbReference type="ARBA" id="ARBA00022490"/>
    </source>
</evidence>
<protein>
    <submittedName>
        <fullName evidence="6">Tetratricopeptide repeat protein</fullName>
    </submittedName>
</protein>
<name>A0AA46YJN0_9ACTN</name>
<comment type="subcellular location">
    <subcellularLocation>
        <location evidence="1">Cytoplasm</location>
    </subcellularLocation>
</comment>
<dbReference type="Proteomes" id="UP001164390">
    <property type="component" value="Chromosome"/>
</dbReference>
<evidence type="ECO:0000313" key="6">
    <source>
        <dbReference type="EMBL" id="UYM04512.1"/>
    </source>
</evidence>
<evidence type="ECO:0000313" key="7">
    <source>
        <dbReference type="Proteomes" id="UP001164390"/>
    </source>
</evidence>
<keyword evidence="4" id="KW-0802">TPR repeat</keyword>
<dbReference type="RefSeq" id="WP_271633240.1">
    <property type="nucleotide sequence ID" value="NZ_CP094970.1"/>
</dbReference>
<gene>
    <name evidence="6" type="ORF">L0C25_18545</name>
</gene>
<comment type="similarity">
    <text evidence="5">Belongs to the Rap family.</text>
</comment>